<dbReference type="InterPro" id="IPR052416">
    <property type="entry name" value="GTF3C_component"/>
</dbReference>
<dbReference type="AlphaFoldDB" id="A0A168IIG5"/>
<dbReference type="PANTHER" id="PTHR15052:SF2">
    <property type="entry name" value="GENERAL TRANSCRIPTION FACTOR 3C POLYPEPTIDE 2"/>
    <property type="match status" value="1"/>
</dbReference>
<dbReference type="Gene3D" id="2.130.10.10">
    <property type="entry name" value="YVTN repeat-like/Quinoprotein amine dehydrogenase"/>
    <property type="match status" value="1"/>
</dbReference>
<comment type="subcellular location">
    <subcellularLocation>
        <location evidence="1">Nucleus</location>
    </subcellularLocation>
</comment>
<dbReference type="GO" id="GO:0006383">
    <property type="term" value="P:transcription by RNA polymerase III"/>
    <property type="evidence" value="ECO:0007669"/>
    <property type="project" value="TreeGrafter"/>
</dbReference>
<dbReference type="InterPro" id="IPR036322">
    <property type="entry name" value="WD40_repeat_dom_sf"/>
</dbReference>
<evidence type="ECO:0000256" key="2">
    <source>
        <dbReference type="ARBA" id="ARBA00023163"/>
    </source>
</evidence>
<organism evidence="4 5">
    <name type="scientific">Mucor lusitanicus CBS 277.49</name>
    <dbReference type="NCBI Taxonomy" id="747725"/>
    <lineage>
        <taxon>Eukaryota</taxon>
        <taxon>Fungi</taxon>
        <taxon>Fungi incertae sedis</taxon>
        <taxon>Mucoromycota</taxon>
        <taxon>Mucoromycotina</taxon>
        <taxon>Mucoromycetes</taxon>
        <taxon>Mucorales</taxon>
        <taxon>Mucorineae</taxon>
        <taxon>Mucoraceae</taxon>
        <taxon>Mucor</taxon>
    </lineage>
</organism>
<dbReference type="InterPro" id="IPR015943">
    <property type="entry name" value="WD40/YVTN_repeat-like_dom_sf"/>
</dbReference>
<dbReference type="GO" id="GO:0005634">
    <property type="term" value="C:nucleus"/>
    <property type="evidence" value="ECO:0007669"/>
    <property type="project" value="UniProtKB-SubCell"/>
</dbReference>
<evidence type="ECO:0000313" key="5">
    <source>
        <dbReference type="Proteomes" id="UP000077051"/>
    </source>
</evidence>
<comment type="caution">
    <text evidence="4">The sequence shown here is derived from an EMBL/GenBank/DDBJ whole genome shotgun (WGS) entry which is preliminary data.</text>
</comment>
<sequence>MRRAARPRSFNINRLLTSVEGLGYDFEGPSADHLLDASHLYDRKVYENVHAFAEEWSLVDKSEALPYLPIPAEPLKVTLGIDEKKTSNISCGESLRLDEHFKYKKGFVINTGGSIWGLDFAPKSYNDSDPHTQYLAVAGYKAAVTEHHELDEIQQTGEYKNAIQIWRLKLSSKQPSEDPNLDLCLLHDFGVIHDLKWCPYGAYEDEDVNEGLPKLGVLAVVCGDGTLRTLVVPHPNAVRKHMCPDDFDPQATMYLRIESSRCTFKLEGTKSLVISWGGHGKIAAGYVNGAIVIWNMEAALEGNDANKVEESRKYLDLSFNLLSAGVRYITWRGYDDPDKLLVASYDGQLVLVDINDPFIPFTIQRARGIMYVCAWPGHSIMKVFCDGEGMLRGVSLNKDGSLSQTKFGEMPGACWSMAGSEHHGQFACSSAVGYVFSGNIYQVKGRSLANTTNGVYRLYYNENNGEYRYVDGIGILSVAETRVLPTFRIYGKTHMSIQKVTKACQLRACRTGRGTHQG</sequence>
<keyword evidence="3" id="KW-0539">Nucleus</keyword>
<keyword evidence="5" id="KW-1185">Reference proteome</keyword>
<dbReference type="GO" id="GO:0000127">
    <property type="term" value="C:transcription factor TFIIIC complex"/>
    <property type="evidence" value="ECO:0007669"/>
    <property type="project" value="TreeGrafter"/>
</dbReference>
<dbReference type="OrthoDB" id="4703at2759"/>
<reference evidence="4 5" key="1">
    <citation type="submission" date="2015-06" db="EMBL/GenBank/DDBJ databases">
        <title>Expansion of signal transduction pathways in fungi by whole-genome duplication.</title>
        <authorList>
            <consortium name="DOE Joint Genome Institute"/>
            <person name="Corrochano L.M."/>
            <person name="Kuo A."/>
            <person name="Marcet-Houben M."/>
            <person name="Polaino S."/>
            <person name="Salamov A."/>
            <person name="Villalobos J.M."/>
            <person name="Alvarez M.I."/>
            <person name="Avalos J."/>
            <person name="Benito E.P."/>
            <person name="Benoit I."/>
            <person name="Burger G."/>
            <person name="Camino L.P."/>
            <person name="Canovas D."/>
            <person name="Cerda-Olmedo E."/>
            <person name="Cheng J.-F."/>
            <person name="Dominguez A."/>
            <person name="Elias M."/>
            <person name="Eslava A.P."/>
            <person name="Glaser F."/>
            <person name="Grimwood J."/>
            <person name="Gutierrez G."/>
            <person name="Heitman J."/>
            <person name="Henrissat B."/>
            <person name="Iturriaga E.A."/>
            <person name="Lang B.F."/>
            <person name="Lavin J.L."/>
            <person name="Lee S."/>
            <person name="Li W."/>
            <person name="Lindquist E."/>
            <person name="Lopez-Garcia S."/>
            <person name="Luque E.M."/>
            <person name="Marcos A.T."/>
            <person name="Martin J."/>
            <person name="Mccluskey K."/>
            <person name="Medina H.R."/>
            <person name="Miralles-Duran A."/>
            <person name="Miyazaki A."/>
            <person name="Munoz-Torres E."/>
            <person name="Oguiza J.A."/>
            <person name="Ohm R."/>
            <person name="Olmedo M."/>
            <person name="Orejas M."/>
            <person name="Ortiz-Castellanos L."/>
            <person name="Pisabarro A.G."/>
            <person name="Rodriguez-Romero J."/>
            <person name="Ruiz-Herrera J."/>
            <person name="Ruiz-Vazquez R."/>
            <person name="Sanz C."/>
            <person name="Schackwitz W."/>
            <person name="Schmutz J."/>
            <person name="Shahriari M."/>
            <person name="Shelest E."/>
            <person name="Silva-Franco F."/>
            <person name="Soanes D."/>
            <person name="Syed K."/>
            <person name="Tagua V.G."/>
            <person name="Talbot N.J."/>
            <person name="Thon M."/>
            <person name="De Vries R.P."/>
            <person name="Wiebenga A."/>
            <person name="Yadav J.S."/>
            <person name="Braun E.L."/>
            <person name="Baker S."/>
            <person name="Garre V."/>
            <person name="Horwitz B."/>
            <person name="Torres-Martinez S."/>
            <person name="Idnurm A."/>
            <person name="Herrera-Estrella A."/>
            <person name="Gabaldon T."/>
            <person name="Grigoriev I.V."/>
        </authorList>
    </citation>
    <scope>NUCLEOTIDE SEQUENCE [LARGE SCALE GENOMIC DNA]</scope>
    <source>
        <strain evidence="4 5">CBS 277.49</strain>
    </source>
</reference>
<proteinExistence type="predicted"/>
<dbReference type="STRING" id="747725.A0A168IIG5"/>
<gene>
    <name evidence="4" type="ORF">MUCCIDRAFT_113444</name>
</gene>
<name>A0A168IIG5_MUCCL</name>
<evidence type="ECO:0000313" key="4">
    <source>
        <dbReference type="EMBL" id="OAC99994.1"/>
    </source>
</evidence>
<dbReference type="EMBL" id="AMYB01000007">
    <property type="protein sequence ID" value="OAC99994.1"/>
    <property type="molecule type" value="Genomic_DNA"/>
</dbReference>
<keyword evidence="2" id="KW-0804">Transcription</keyword>
<dbReference type="SUPFAM" id="SSF50978">
    <property type="entry name" value="WD40 repeat-like"/>
    <property type="match status" value="1"/>
</dbReference>
<accession>A0A168IIG5</accession>
<dbReference type="VEuPathDB" id="FungiDB:MUCCIDRAFT_113444"/>
<protein>
    <submittedName>
        <fullName evidence="4">Uncharacterized protein</fullName>
    </submittedName>
</protein>
<evidence type="ECO:0000256" key="3">
    <source>
        <dbReference type="ARBA" id="ARBA00023242"/>
    </source>
</evidence>
<dbReference type="Proteomes" id="UP000077051">
    <property type="component" value="Unassembled WGS sequence"/>
</dbReference>
<dbReference type="PANTHER" id="PTHR15052">
    <property type="entry name" value="RNA POLYMERASE III TRANSCRIPTION INITIATION FACTOR COMPLEX SUBUNIT"/>
    <property type="match status" value="1"/>
</dbReference>
<evidence type="ECO:0000256" key="1">
    <source>
        <dbReference type="ARBA" id="ARBA00004123"/>
    </source>
</evidence>